<evidence type="ECO:0000313" key="2">
    <source>
        <dbReference type="Proteomes" id="UP000296374"/>
    </source>
</evidence>
<dbReference type="Proteomes" id="UP000296374">
    <property type="component" value="Chromosome"/>
</dbReference>
<protein>
    <submittedName>
        <fullName evidence="1">Uncharacterized protein</fullName>
    </submittedName>
</protein>
<accession>A0A4P7HKA6</accession>
<gene>
    <name evidence="1" type="ORF">E4191_07650</name>
</gene>
<organism evidence="1 2">
    <name type="scientific">Paracoccus liaowanqingii</name>
    <dbReference type="NCBI Taxonomy" id="2560053"/>
    <lineage>
        <taxon>Bacteria</taxon>
        <taxon>Pseudomonadati</taxon>
        <taxon>Pseudomonadota</taxon>
        <taxon>Alphaproteobacteria</taxon>
        <taxon>Rhodobacterales</taxon>
        <taxon>Paracoccaceae</taxon>
        <taxon>Paracoccus</taxon>
    </lineage>
</organism>
<dbReference type="KEGG" id="plia:E4191_07650"/>
<reference evidence="2" key="1">
    <citation type="submission" date="2019-03" db="EMBL/GenBank/DDBJ databases">
        <authorList>
            <person name="Li J."/>
        </authorList>
    </citation>
    <scope>NUCLEOTIDE SEQUENCE [LARGE SCALE GENOMIC DNA]</scope>
    <source>
        <strain evidence="2">2251</strain>
    </source>
</reference>
<dbReference type="EMBL" id="CP038439">
    <property type="protein sequence ID" value="QBX34599.1"/>
    <property type="molecule type" value="Genomic_DNA"/>
</dbReference>
<proteinExistence type="predicted"/>
<dbReference type="AlphaFoldDB" id="A0A4P7HKA6"/>
<evidence type="ECO:0000313" key="1">
    <source>
        <dbReference type="EMBL" id="QBX34599.1"/>
    </source>
</evidence>
<sequence length="149" mass="15301">MAGNVIYRGPVTTGWQPRTISDKTVAGAYLPGTFVEAGATTLIQLTTALAKLPMILTNMEFKDQDIDTAYASGDTGVAYHLEPGQIYQARLAAATYAKGAPLTIGAAGRLTAATAATPVVAFFDDTPGAYSAGALADVIIANTYTVPAA</sequence>
<name>A0A4P7HKA6_9RHOB</name>
<dbReference type="RefSeq" id="WP_135312888.1">
    <property type="nucleotide sequence ID" value="NZ_CP038439.1"/>
</dbReference>